<evidence type="ECO:0000256" key="8">
    <source>
        <dbReference type="ARBA" id="ARBA00022801"/>
    </source>
</evidence>
<keyword evidence="4" id="KW-0997">Cell inner membrane</keyword>
<sequence>MKRNQKDQDHSHRMLTRRTLVLGGLQLGFTGALAMRMRFLQVDQADQFRLLAEENRINIRLLAPSRGEIYDRNGNIIAQNSPSYRIVLVPEDAGDVEQVIANLTRLLPLDEEDLERARTEMRRSRPFLPITLADQISWDDISKVAVNAPALPGITPEVGLSRVYPQGSDFAHVVGYVGPVSDYDLSKMENPDPVLLTPRFQFGKVGFESKQEETLRGKAGIKRVEVNAAGRVMRELDRREGEAGADMQLTLDADLQSYVQARLGTESAAAVIIDVENGDLRAICSSPSFDPNLFVRGISVADYRALTEDPYRPLANKTVQGTYPPGSTFKMVTALAGLEAGVITPEETTWCPGYLEVSGRRFHCWKRAGHGHVNLLDSLKSSCDVYYYDLAIKVGIDRISEMANRLGLGIRHDIPMSAVAAGLAPNREWKSRTYGQDWLVGDTVNASIGQGYMLASPMQLAVMTARLASGREVSPRLVKSINGVEQPSGAGEPIGLNENHLNHVRKSMYAVSNDRRGTGYRSRIIGDGMRMAGKSGTSQVRNITAAERASGVIRNQDLPWERRDHALYVCYAPYDKPKYAVAVVVEHGGGGSSVAAPVARDVLLQALYGGTPPLEAYPAGDRRKIEAQQERLEREMRQRTESGGSDRA</sequence>
<keyword evidence="12" id="KW-0472">Membrane</keyword>
<protein>
    <submittedName>
        <fullName evidence="17">Penicillin-binding protein 2</fullName>
    </submittedName>
</protein>
<keyword evidence="10" id="KW-0573">Peptidoglycan synthesis</keyword>
<dbReference type="Proteomes" id="UP000013243">
    <property type="component" value="Chromosome"/>
</dbReference>
<evidence type="ECO:0000256" key="11">
    <source>
        <dbReference type="ARBA" id="ARBA00022989"/>
    </source>
</evidence>
<keyword evidence="3" id="KW-1003">Cell membrane</keyword>
<dbReference type="Gene3D" id="3.40.710.10">
    <property type="entry name" value="DD-peptidase/beta-lactamase superfamily"/>
    <property type="match status" value="1"/>
</dbReference>
<dbReference type="Gene3D" id="3.30.1390.30">
    <property type="entry name" value="Penicillin-binding protein 2a, domain 3"/>
    <property type="match status" value="1"/>
</dbReference>
<keyword evidence="13" id="KW-0961">Cell wall biogenesis/degradation</keyword>
<evidence type="ECO:0000256" key="5">
    <source>
        <dbReference type="ARBA" id="ARBA00022645"/>
    </source>
</evidence>
<dbReference type="InterPro" id="IPR017790">
    <property type="entry name" value="Penicillin-binding_protein_2"/>
</dbReference>
<dbReference type="SUPFAM" id="SSF56601">
    <property type="entry name" value="beta-lactamase/transpeptidase-like"/>
    <property type="match status" value="1"/>
</dbReference>
<dbReference type="GO" id="GO:0009002">
    <property type="term" value="F:serine-type D-Ala-D-Ala carboxypeptidase activity"/>
    <property type="evidence" value="ECO:0007669"/>
    <property type="project" value="InterPro"/>
</dbReference>
<keyword evidence="6" id="KW-0645">Protease</keyword>
<dbReference type="InterPro" id="IPR050515">
    <property type="entry name" value="Beta-lactam/transpept"/>
</dbReference>
<comment type="subcellular location">
    <subcellularLocation>
        <location evidence="2">Cell membrane</location>
    </subcellularLocation>
    <subcellularLocation>
        <location evidence="1">Membrane</location>
        <topology evidence="1">Single-pass membrane protein</topology>
    </subcellularLocation>
</comment>
<dbReference type="NCBIfam" id="TIGR03423">
    <property type="entry name" value="pbp2_mrdA"/>
    <property type="match status" value="1"/>
</dbReference>
<dbReference type="RefSeq" id="WP_005623156.1">
    <property type="nucleotide sequence ID" value="NZ_CP015230.1"/>
</dbReference>
<dbReference type="GeneID" id="28248591"/>
<evidence type="ECO:0000256" key="14">
    <source>
        <dbReference type="SAM" id="MobiDB-lite"/>
    </source>
</evidence>
<evidence type="ECO:0000256" key="12">
    <source>
        <dbReference type="ARBA" id="ARBA00023136"/>
    </source>
</evidence>
<dbReference type="GO" id="GO:0071555">
    <property type="term" value="P:cell wall organization"/>
    <property type="evidence" value="ECO:0007669"/>
    <property type="project" value="UniProtKB-KW"/>
</dbReference>
<proteinExistence type="predicted"/>
<evidence type="ECO:0000256" key="3">
    <source>
        <dbReference type="ARBA" id="ARBA00022475"/>
    </source>
</evidence>
<dbReference type="GO" id="GO:0005886">
    <property type="term" value="C:plasma membrane"/>
    <property type="evidence" value="ECO:0007669"/>
    <property type="project" value="UniProtKB-SubCell"/>
</dbReference>
<dbReference type="InterPro" id="IPR005311">
    <property type="entry name" value="PBP_dimer"/>
</dbReference>
<dbReference type="STRING" id="1265309.K529_002125"/>
<organism evidence="17 18">
    <name type="scientific">Tritonibacter mobilis F1926</name>
    <dbReference type="NCBI Taxonomy" id="1265309"/>
    <lineage>
        <taxon>Bacteria</taxon>
        <taxon>Pseudomonadati</taxon>
        <taxon>Pseudomonadota</taxon>
        <taxon>Alphaproteobacteria</taxon>
        <taxon>Rhodobacterales</taxon>
        <taxon>Paracoccaceae</taxon>
        <taxon>Tritonibacter</taxon>
    </lineage>
</organism>
<dbReference type="EMBL" id="CP015230">
    <property type="protein sequence ID" value="ANP39551.1"/>
    <property type="molecule type" value="Genomic_DNA"/>
</dbReference>
<evidence type="ECO:0000256" key="13">
    <source>
        <dbReference type="ARBA" id="ARBA00023316"/>
    </source>
</evidence>
<evidence type="ECO:0000256" key="10">
    <source>
        <dbReference type="ARBA" id="ARBA00022984"/>
    </source>
</evidence>
<keyword evidence="5" id="KW-0121">Carboxypeptidase</keyword>
<dbReference type="InterPro" id="IPR012338">
    <property type="entry name" value="Beta-lactam/transpept-like"/>
</dbReference>
<evidence type="ECO:0000313" key="17">
    <source>
        <dbReference type="EMBL" id="ANP39551.1"/>
    </source>
</evidence>
<dbReference type="PANTHER" id="PTHR30627">
    <property type="entry name" value="PEPTIDOGLYCAN D,D-TRANSPEPTIDASE"/>
    <property type="match status" value="1"/>
</dbReference>
<feature type="compositionally biased region" description="Basic and acidic residues" evidence="14">
    <location>
        <begin position="620"/>
        <end position="648"/>
    </location>
</feature>
<feature type="domain" description="Penicillin-binding protein dimerisation" evidence="16">
    <location>
        <begin position="63"/>
        <end position="236"/>
    </location>
</feature>
<evidence type="ECO:0000259" key="15">
    <source>
        <dbReference type="Pfam" id="PF00905"/>
    </source>
</evidence>
<keyword evidence="7" id="KW-0812">Transmembrane</keyword>
<evidence type="ECO:0000256" key="4">
    <source>
        <dbReference type="ARBA" id="ARBA00022519"/>
    </source>
</evidence>
<dbReference type="InterPro" id="IPR001460">
    <property type="entry name" value="PCN-bd_Tpept"/>
</dbReference>
<dbReference type="Pfam" id="PF03717">
    <property type="entry name" value="PBP_dimer"/>
    <property type="match status" value="1"/>
</dbReference>
<feature type="domain" description="Penicillin-binding protein transpeptidase" evidence="15">
    <location>
        <begin position="269"/>
        <end position="603"/>
    </location>
</feature>
<dbReference type="Pfam" id="PF00905">
    <property type="entry name" value="Transpeptidase"/>
    <property type="match status" value="1"/>
</dbReference>
<evidence type="ECO:0000256" key="1">
    <source>
        <dbReference type="ARBA" id="ARBA00004167"/>
    </source>
</evidence>
<dbReference type="PANTHER" id="PTHR30627:SF2">
    <property type="entry name" value="PEPTIDOGLYCAN D,D-TRANSPEPTIDASE MRDA"/>
    <property type="match status" value="1"/>
</dbReference>
<evidence type="ECO:0000313" key="18">
    <source>
        <dbReference type="Proteomes" id="UP000013243"/>
    </source>
</evidence>
<feature type="region of interest" description="Disordered" evidence="14">
    <location>
        <begin position="615"/>
        <end position="648"/>
    </location>
</feature>
<name>A0A1B0ZZ35_9RHOB</name>
<dbReference type="InterPro" id="IPR036138">
    <property type="entry name" value="PBP_dimer_sf"/>
</dbReference>
<evidence type="ECO:0000256" key="2">
    <source>
        <dbReference type="ARBA" id="ARBA00004236"/>
    </source>
</evidence>
<evidence type="ECO:0000256" key="6">
    <source>
        <dbReference type="ARBA" id="ARBA00022670"/>
    </source>
</evidence>
<keyword evidence="8" id="KW-0378">Hydrolase</keyword>
<dbReference type="OrthoDB" id="9766847at2"/>
<dbReference type="GO" id="GO:0071972">
    <property type="term" value="F:peptidoglycan L,D-transpeptidase activity"/>
    <property type="evidence" value="ECO:0007669"/>
    <property type="project" value="TreeGrafter"/>
</dbReference>
<dbReference type="KEGG" id="rmb:K529_002125"/>
<evidence type="ECO:0000259" key="16">
    <source>
        <dbReference type="Pfam" id="PF03717"/>
    </source>
</evidence>
<reference evidence="17 18" key="1">
    <citation type="journal article" date="2016" name="ISME J.">
        <title>Global occurrence and heterogeneity of the Roseobacter-clade species Ruegeria mobilis.</title>
        <authorList>
            <person name="Sonnenschein E."/>
            <person name="Gram L."/>
        </authorList>
    </citation>
    <scope>NUCLEOTIDE SEQUENCE [LARGE SCALE GENOMIC DNA]</scope>
    <source>
        <strain evidence="17 18">F1926</strain>
    </source>
</reference>
<dbReference type="GO" id="GO:0009252">
    <property type="term" value="P:peptidoglycan biosynthetic process"/>
    <property type="evidence" value="ECO:0007669"/>
    <property type="project" value="UniProtKB-KW"/>
</dbReference>
<dbReference type="GO" id="GO:0008360">
    <property type="term" value="P:regulation of cell shape"/>
    <property type="evidence" value="ECO:0007669"/>
    <property type="project" value="UniProtKB-KW"/>
</dbReference>
<accession>A0A1B0ZZ35</accession>
<evidence type="ECO:0000256" key="7">
    <source>
        <dbReference type="ARBA" id="ARBA00022692"/>
    </source>
</evidence>
<gene>
    <name evidence="17" type="ORF">K529_002125</name>
</gene>
<dbReference type="GO" id="GO:0008658">
    <property type="term" value="F:penicillin binding"/>
    <property type="evidence" value="ECO:0007669"/>
    <property type="project" value="InterPro"/>
</dbReference>
<keyword evidence="11" id="KW-1133">Transmembrane helix</keyword>
<evidence type="ECO:0000256" key="9">
    <source>
        <dbReference type="ARBA" id="ARBA00022960"/>
    </source>
</evidence>
<dbReference type="SUPFAM" id="SSF56519">
    <property type="entry name" value="Penicillin binding protein dimerisation domain"/>
    <property type="match status" value="1"/>
</dbReference>
<dbReference type="AlphaFoldDB" id="A0A1B0ZZ35"/>
<dbReference type="Gene3D" id="3.90.1310.10">
    <property type="entry name" value="Penicillin-binding protein 2a (Domain 2)"/>
    <property type="match status" value="1"/>
</dbReference>
<keyword evidence="9" id="KW-0133">Cell shape</keyword>
<dbReference type="GO" id="GO:0006508">
    <property type="term" value="P:proteolysis"/>
    <property type="evidence" value="ECO:0007669"/>
    <property type="project" value="UniProtKB-KW"/>
</dbReference>